<dbReference type="RefSeq" id="WP_127887703.1">
    <property type="nucleotide sequence ID" value="NZ_CP028137.1"/>
</dbReference>
<dbReference type="InterPro" id="IPR050443">
    <property type="entry name" value="RbsD/FucU_mutarotase"/>
</dbReference>
<dbReference type="Proteomes" id="UP000285317">
    <property type="component" value="Chromosome"/>
</dbReference>
<keyword evidence="2" id="KW-0413">Isomerase</keyword>
<dbReference type="KEGG" id="rfs:C1I64_14650"/>
<organism evidence="4 5">
    <name type="scientific">Rathayibacter festucae DSM 15932</name>
    <dbReference type="NCBI Taxonomy" id="1328866"/>
    <lineage>
        <taxon>Bacteria</taxon>
        <taxon>Bacillati</taxon>
        <taxon>Actinomycetota</taxon>
        <taxon>Actinomycetes</taxon>
        <taxon>Micrococcales</taxon>
        <taxon>Microbacteriaceae</taxon>
        <taxon>Rathayibacter</taxon>
    </lineage>
</organism>
<evidence type="ECO:0000256" key="2">
    <source>
        <dbReference type="ARBA" id="ARBA00023235"/>
    </source>
</evidence>
<name>A0A3T0T3L8_9MICO</name>
<proteinExistence type="predicted"/>
<dbReference type="GO" id="GO:0006004">
    <property type="term" value="P:fucose metabolic process"/>
    <property type="evidence" value="ECO:0007669"/>
    <property type="project" value="TreeGrafter"/>
</dbReference>
<protein>
    <submittedName>
        <fullName evidence="4">RbsD or FucU transport</fullName>
    </submittedName>
</protein>
<dbReference type="Pfam" id="PF05025">
    <property type="entry name" value="RbsD_FucU"/>
    <property type="match status" value="1"/>
</dbReference>
<comment type="catalytic activity">
    <reaction evidence="3">
        <text>alpha-L-fucose = beta-L-fucose</text>
        <dbReference type="Rhea" id="RHEA:25580"/>
        <dbReference type="ChEBI" id="CHEBI:42548"/>
        <dbReference type="ChEBI" id="CHEBI:42589"/>
        <dbReference type="EC" id="5.1.3.29"/>
    </reaction>
</comment>
<evidence type="ECO:0000313" key="5">
    <source>
        <dbReference type="Proteomes" id="UP000285317"/>
    </source>
</evidence>
<dbReference type="InterPro" id="IPR007721">
    <property type="entry name" value="RbsD_FucU"/>
</dbReference>
<evidence type="ECO:0000256" key="1">
    <source>
        <dbReference type="ARBA" id="ARBA00000223"/>
    </source>
</evidence>
<evidence type="ECO:0000313" key="4">
    <source>
        <dbReference type="EMBL" id="AZZ53149.1"/>
    </source>
</evidence>
<comment type="catalytic activity">
    <reaction evidence="1">
        <text>beta-D-ribopyranose = beta-D-ribofuranose</text>
        <dbReference type="Rhea" id="RHEA:25432"/>
        <dbReference type="ChEBI" id="CHEBI:27476"/>
        <dbReference type="ChEBI" id="CHEBI:47002"/>
        <dbReference type="EC" id="5.4.99.62"/>
    </reaction>
</comment>
<dbReference type="GO" id="GO:0036373">
    <property type="term" value="F:L-fucose mutarotase activity"/>
    <property type="evidence" value="ECO:0007669"/>
    <property type="project" value="UniProtKB-EC"/>
</dbReference>
<dbReference type="PANTHER" id="PTHR31690">
    <property type="entry name" value="FUCOSE MUTAROTASE"/>
    <property type="match status" value="1"/>
</dbReference>
<accession>A0A3T0T3L8</accession>
<evidence type="ECO:0000256" key="3">
    <source>
        <dbReference type="ARBA" id="ARBA00036324"/>
    </source>
</evidence>
<dbReference type="AlphaFoldDB" id="A0A3T0T3L8"/>
<reference evidence="4 5" key="1">
    <citation type="submission" date="2018-03" db="EMBL/GenBank/DDBJ databases">
        <title>Bacteriophage NCPPB3778 and a type I-E CRISPR drive the evolution of the US Biological Select Agent, Rathayibacter toxicus.</title>
        <authorList>
            <person name="Davis E.W.II."/>
            <person name="Tabima J.F."/>
            <person name="Weisberg A.J."/>
            <person name="Dantas Lopes L."/>
            <person name="Wiseman M.S."/>
            <person name="Wiseman M.S."/>
            <person name="Pupko T."/>
            <person name="Belcher M.S."/>
            <person name="Sechler A.J."/>
            <person name="Tancos M.A."/>
            <person name="Schroeder B.K."/>
            <person name="Murray T.D."/>
            <person name="Luster D.G."/>
            <person name="Schneider W.L."/>
            <person name="Rogers E."/>
            <person name="Andreote F.D."/>
            <person name="Grunwald N.J."/>
            <person name="Putnam M.L."/>
            <person name="Chang J.H."/>
        </authorList>
    </citation>
    <scope>NUCLEOTIDE SEQUENCE [LARGE SCALE GENOMIC DNA]</scope>
    <source>
        <strain evidence="4 5">DSM 15932</strain>
    </source>
</reference>
<gene>
    <name evidence="4" type="ORF">C1I64_14650</name>
</gene>
<dbReference type="Gene3D" id="3.40.1650.10">
    <property type="entry name" value="RbsD-like domain"/>
    <property type="match status" value="1"/>
</dbReference>
<dbReference type="GO" id="GO:0042806">
    <property type="term" value="F:fucose binding"/>
    <property type="evidence" value="ECO:0007669"/>
    <property type="project" value="TreeGrafter"/>
</dbReference>
<dbReference type="EMBL" id="CP028137">
    <property type="protein sequence ID" value="AZZ53149.1"/>
    <property type="molecule type" value="Genomic_DNA"/>
</dbReference>
<dbReference type="InterPro" id="IPR023750">
    <property type="entry name" value="RbsD-like_sf"/>
</dbReference>
<sequence>MLTTTLLHPEILHALARAGHGSRILIADGNYPVGTTLGRNSALVHLNLRPDTLTVDEILEALLTAIVVEEATVMTPAPGLDVPAQDAFRATLDGVPFTSVERHAFYAEARTDDVALTIASGDRRIYANLILTIGVRPAGA</sequence>
<dbReference type="PANTHER" id="PTHR31690:SF4">
    <property type="entry name" value="FUCOSE MUTAROTASE"/>
    <property type="match status" value="1"/>
</dbReference>
<dbReference type="GO" id="GO:0062193">
    <property type="term" value="F:D-ribose pyranase activity"/>
    <property type="evidence" value="ECO:0007669"/>
    <property type="project" value="UniProtKB-EC"/>
</dbReference>
<dbReference type="SUPFAM" id="SSF102546">
    <property type="entry name" value="RbsD-like"/>
    <property type="match status" value="1"/>
</dbReference>